<dbReference type="Proteomes" id="UP000053469">
    <property type="component" value="Unassembled WGS sequence"/>
</dbReference>
<feature type="transmembrane region" description="Helical" evidence="9">
    <location>
        <begin position="70"/>
        <end position="90"/>
    </location>
</feature>
<evidence type="ECO:0000256" key="5">
    <source>
        <dbReference type="ARBA" id="ARBA00022741"/>
    </source>
</evidence>
<comment type="subcellular location">
    <subcellularLocation>
        <location evidence="1">Cell membrane</location>
        <topology evidence="1">Multi-pass membrane protein</topology>
    </subcellularLocation>
</comment>
<dbReference type="InterPro" id="IPR036640">
    <property type="entry name" value="ABC1_TM_sf"/>
</dbReference>
<comment type="caution">
    <text evidence="12">The sequence shown here is derived from an EMBL/GenBank/DDBJ whole genome shotgun (WGS) entry which is preliminary data.</text>
</comment>
<dbReference type="InterPro" id="IPR003439">
    <property type="entry name" value="ABC_transporter-like_ATP-bd"/>
</dbReference>
<dbReference type="EMBL" id="LGGI01000003">
    <property type="protein sequence ID" value="KUK67573.1"/>
    <property type="molecule type" value="Genomic_DNA"/>
</dbReference>
<evidence type="ECO:0000259" key="10">
    <source>
        <dbReference type="PROSITE" id="PS50893"/>
    </source>
</evidence>
<evidence type="ECO:0000256" key="1">
    <source>
        <dbReference type="ARBA" id="ARBA00004651"/>
    </source>
</evidence>
<accession>A0A101H032</accession>
<feature type="transmembrane region" description="Helical" evidence="9">
    <location>
        <begin position="265"/>
        <end position="288"/>
    </location>
</feature>
<dbReference type="SUPFAM" id="SSF52540">
    <property type="entry name" value="P-loop containing nucleoside triphosphate hydrolases"/>
    <property type="match status" value="1"/>
</dbReference>
<gene>
    <name evidence="12" type="ORF">XD87_0051</name>
</gene>
<evidence type="ECO:0000256" key="9">
    <source>
        <dbReference type="SAM" id="Phobius"/>
    </source>
</evidence>
<dbReference type="SMART" id="SM00382">
    <property type="entry name" value="AAA"/>
    <property type="match status" value="1"/>
</dbReference>
<keyword evidence="6 12" id="KW-0067">ATP-binding</keyword>
<dbReference type="GO" id="GO:0005886">
    <property type="term" value="C:plasma membrane"/>
    <property type="evidence" value="ECO:0007669"/>
    <property type="project" value="UniProtKB-SubCell"/>
</dbReference>
<dbReference type="InterPro" id="IPR039421">
    <property type="entry name" value="Type_1_exporter"/>
</dbReference>
<dbReference type="SUPFAM" id="SSF90123">
    <property type="entry name" value="ABC transporter transmembrane region"/>
    <property type="match status" value="1"/>
</dbReference>
<evidence type="ECO:0000256" key="4">
    <source>
        <dbReference type="ARBA" id="ARBA00022692"/>
    </source>
</evidence>
<dbReference type="AlphaFoldDB" id="A0A101H032"/>
<dbReference type="InterPro" id="IPR003593">
    <property type="entry name" value="AAA+_ATPase"/>
</dbReference>
<evidence type="ECO:0000256" key="6">
    <source>
        <dbReference type="ARBA" id="ARBA00022840"/>
    </source>
</evidence>
<dbReference type="PANTHER" id="PTHR43394">
    <property type="entry name" value="ATP-DEPENDENT PERMEASE MDL1, MITOCHONDRIAL"/>
    <property type="match status" value="1"/>
</dbReference>
<name>A0A101H032_9BACT</name>
<organism evidence="12 13">
    <name type="scientific">candidate division WS6 bacterium 36_33</name>
    <dbReference type="NCBI Taxonomy" id="1641388"/>
    <lineage>
        <taxon>Bacteria</taxon>
        <taxon>Candidatus Dojkabacteria</taxon>
    </lineage>
</organism>
<keyword evidence="2" id="KW-0813">Transport</keyword>
<dbReference type="FunFam" id="3.40.50.300:FF:000221">
    <property type="entry name" value="Multidrug ABC transporter ATP-binding protein"/>
    <property type="match status" value="1"/>
</dbReference>
<evidence type="ECO:0000313" key="12">
    <source>
        <dbReference type="EMBL" id="KUK67573.1"/>
    </source>
</evidence>
<dbReference type="Gene3D" id="3.40.50.300">
    <property type="entry name" value="P-loop containing nucleotide triphosphate hydrolases"/>
    <property type="match status" value="1"/>
</dbReference>
<evidence type="ECO:0000259" key="11">
    <source>
        <dbReference type="PROSITE" id="PS50929"/>
    </source>
</evidence>
<sequence length="604" mass="70180">MKDKKNVSFKEYLKIAFWSLKIIWEISPSLMIIEIVSEILRNLRSLVNVYITARLIDELIRMATTEGTEVTDLVPFLVILLLVNIAFSALQELRHYSSSVLRATSRSYLQKIAYEKCNFLGPQTLELPDVANNHQKMMDWINFITEISNNVVRIISSLVQTIIAGLILVSQVPLVVPLILVMSVVYFFQRRYYFKKDFEWQTSDEHLMKRRKSYWTSAMLTDPRNIGEISITGAFKYLDNIFNKFFNYYNKGYAKIMRDSSLSGFFLSIFSNVIILFGYLQVFAQLLLQRISIGDTTFYMSSINNFYDGIQSFFAEFVAFRDFVMKAREVYNFFELKPVVEDGKIKLPRLQEAPEIEVRNISFHYPNSKRNIFDNFFLKIKAGEKIAIVGANGAGKSTLVKLLSRIYDPQEGEILVNGINLKDIKLNDWYKNLGVLFQDYNFYGQLTVEENIYLGKSVKKMDREKMIEASKNADAHDFIQKYDKGYKTIMSERFEGGIRPSNGQRQKIAIARFFYRNAPVAIFDEPTSAIDAESEYRIFNRIYDFFKDKTVVIISHRFSTVRNADRIIVLDEGKIVEEGRHEELVKKKGKYFSAFTKQAEGYVS</sequence>
<protein>
    <submittedName>
        <fullName evidence="12">ABC transporter, ATP-binding/permease protein</fullName>
    </submittedName>
</protein>
<evidence type="ECO:0000313" key="13">
    <source>
        <dbReference type="Proteomes" id="UP000053469"/>
    </source>
</evidence>
<feature type="transmembrane region" description="Helical" evidence="9">
    <location>
        <begin position="162"/>
        <end position="188"/>
    </location>
</feature>
<dbReference type="Gene3D" id="1.20.1560.10">
    <property type="entry name" value="ABC transporter type 1, transmembrane domain"/>
    <property type="match status" value="1"/>
</dbReference>
<dbReference type="InterPro" id="IPR011527">
    <property type="entry name" value="ABC1_TM_dom"/>
</dbReference>
<dbReference type="Pfam" id="PF00005">
    <property type="entry name" value="ABC_tran"/>
    <property type="match status" value="1"/>
</dbReference>
<feature type="domain" description="ABC transporter" evidence="10">
    <location>
        <begin position="356"/>
        <end position="597"/>
    </location>
</feature>
<dbReference type="GO" id="GO:0005524">
    <property type="term" value="F:ATP binding"/>
    <property type="evidence" value="ECO:0007669"/>
    <property type="project" value="UniProtKB-KW"/>
</dbReference>
<dbReference type="GO" id="GO:0015421">
    <property type="term" value="F:ABC-type oligopeptide transporter activity"/>
    <property type="evidence" value="ECO:0007669"/>
    <property type="project" value="TreeGrafter"/>
</dbReference>
<dbReference type="PANTHER" id="PTHR43394:SF1">
    <property type="entry name" value="ATP-BINDING CASSETTE SUB-FAMILY B MEMBER 10, MITOCHONDRIAL"/>
    <property type="match status" value="1"/>
</dbReference>
<dbReference type="PROSITE" id="PS50893">
    <property type="entry name" value="ABC_TRANSPORTER_2"/>
    <property type="match status" value="1"/>
</dbReference>
<evidence type="ECO:0000256" key="7">
    <source>
        <dbReference type="ARBA" id="ARBA00022989"/>
    </source>
</evidence>
<keyword evidence="7 9" id="KW-1133">Transmembrane helix</keyword>
<evidence type="ECO:0000256" key="3">
    <source>
        <dbReference type="ARBA" id="ARBA00022475"/>
    </source>
</evidence>
<keyword evidence="3" id="KW-1003">Cell membrane</keyword>
<dbReference type="PROSITE" id="PS50929">
    <property type="entry name" value="ABC_TM1F"/>
    <property type="match status" value="1"/>
</dbReference>
<reference evidence="13" key="1">
    <citation type="journal article" date="2015" name="MBio">
        <title>Genome-Resolved Metagenomic Analysis Reveals Roles for Candidate Phyla and Other Microbial Community Members in Biogeochemical Transformations in Oil Reservoirs.</title>
        <authorList>
            <person name="Hu P."/>
            <person name="Tom L."/>
            <person name="Singh A."/>
            <person name="Thomas B.C."/>
            <person name="Baker B.J."/>
            <person name="Piceno Y.M."/>
            <person name="Andersen G.L."/>
            <person name="Banfield J.F."/>
        </authorList>
    </citation>
    <scope>NUCLEOTIDE SEQUENCE [LARGE SCALE GENOMIC DNA]</scope>
</reference>
<feature type="domain" description="ABC transmembrane type-1" evidence="11">
    <location>
        <begin position="45"/>
        <end position="322"/>
    </location>
</feature>
<evidence type="ECO:0000256" key="8">
    <source>
        <dbReference type="ARBA" id="ARBA00023136"/>
    </source>
</evidence>
<evidence type="ECO:0000256" key="2">
    <source>
        <dbReference type="ARBA" id="ARBA00022448"/>
    </source>
</evidence>
<dbReference type="InterPro" id="IPR027417">
    <property type="entry name" value="P-loop_NTPase"/>
</dbReference>
<proteinExistence type="predicted"/>
<keyword evidence="4 9" id="KW-0812">Transmembrane</keyword>
<keyword evidence="5" id="KW-0547">Nucleotide-binding</keyword>
<dbReference type="GO" id="GO:0016887">
    <property type="term" value="F:ATP hydrolysis activity"/>
    <property type="evidence" value="ECO:0007669"/>
    <property type="project" value="InterPro"/>
</dbReference>
<keyword evidence="8 9" id="KW-0472">Membrane</keyword>